<accession>A7WKH2</accession>
<dbReference type="EMBL" id="AM087121">
    <property type="protein sequence ID" value="CAJ31572.1"/>
    <property type="molecule type" value="Genomic_DNA"/>
</dbReference>
<protein>
    <submittedName>
        <fullName evidence="1">Uncharacterized protein</fullName>
    </submittedName>
</protein>
<evidence type="ECO:0000313" key="2">
    <source>
        <dbReference type="Proteomes" id="UP000001308"/>
    </source>
</evidence>
<name>A7WKH2_9VIRU</name>
<dbReference type="RefSeq" id="YP_001604176.1">
    <property type="nucleotide sequence ID" value="NC_010152.1"/>
</dbReference>
<reference evidence="2" key="1">
    <citation type="journal article" date="2008" name="J. Virol.">
        <title>Structure of the acidianus filamentous virus 3 and comparative genomics of related archaeal lipothrixviruses.</title>
        <authorList>
            <person name="Vestergaard G."/>
            <person name="Aramayo R."/>
            <person name="Basta T."/>
            <person name="Haring M."/>
            <person name="Peng X."/>
            <person name="Brugger K."/>
            <person name="Chen L."/>
            <person name="Rachel R."/>
            <person name="Boisset N."/>
            <person name="Garrett R.A."/>
            <person name="Prangishvili D."/>
        </authorList>
    </citation>
    <scope>NUCLEOTIDE SEQUENCE [LARGE SCALE GENOMIC DNA]</scope>
</reference>
<organism evidence="1 2">
    <name type="scientific">Betalipothrixvirus pozzuoliense</name>
    <dbReference type="NCBI Taxonomy" id="346882"/>
    <lineage>
        <taxon>Viruses</taxon>
        <taxon>Adnaviria</taxon>
        <taxon>Zilligvirae</taxon>
        <taxon>Taleaviricota</taxon>
        <taxon>Tokiviricetes</taxon>
        <taxon>Ligamenvirales</taxon>
        <taxon>Lipothrixviridae</taxon>
        <taxon>Betalipothrixvirus</taxon>
    </lineage>
</organism>
<dbReference type="GeneID" id="5797892"/>
<keyword evidence="2" id="KW-1185">Reference proteome</keyword>
<proteinExistence type="predicted"/>
<dbReference type="KEGG" id="vg:5797892"/>
<evidence type="ECO:0000313" key="1">
    <source>
        <dbReference type="EMBL" id="CAJ31572.1"/>
    </source>
</evidence>
<dbReference type="Proteomes" id="UP000001308">
    <property type="component" value="Segment"/>
</dbReference>
<sequence length="113" mass="13148">MNSEENEEENECNALIFDFELKGNEIWLKVFESGFNELIDLKTKIRVVPEGDEIRVELYDGADTLFFGYLMDLKCILNKFKLKSWNELIEKLTSEDGPIFVDEFGRAIYCCSS</sequence>